<dbReference type="NCBIfam" id="NF007714">
    <property type="entry name" value="PRK10410.1-2"/>
    <property type="match status" value="1"/>
</dbReference>
<name>H5Y178_9FIRM</name>
<dbReference type="AlphaFoldDB" id="H5Y178"/>
<sequence>MSRLEREKSTVQMMIELYCKAHHRPERQLCSDCQELLEYAMTRLSHCKFQESKPTCAKCTVHCYKPQMRKRIQEIMRYSGPKMIYTHPIAAIRHLFDGMKKEKEDNS</sequence>
<keyword evidence="2" id="KW-1185">Reference proteome</keyword>
<protein>
    <submittedName>
        <fullName evidence="1">Nitrous oxide-stimulated promoter</fullName>
    </submittedName>
</protein>
<dbReference type="STRING" id="768710.DesyoDRAFT_0219"/>
<gene>
    <name evidence="1" type="ORF">DesyoDRAFT_0219</name>
</gene>
<dbReference type="eggNOG" id="ENOG5032ZJK">
    <property type="taxonomic scope" value="Bacteria"/>
</dbReference>
<dbReference type="Proteomes" id="UP000005104">
    <property type="component" value="Chromosome"/>
</dbReference>
<evidence type="ECO:0000313" key="2">
    <source>
        <dbReference type="Proteomes" id="UP000005104"/>
    </source>
</evidence>
<dbReference type="HOGENOM" id="CLU_138593_1_0_9"/>
<evidence type="ECO:0000313" key="1">
    <source>
        <dbReference type="EMBL" id="EHQ87416.1"/>
    </source>
</evidence>
<dbReference type="Pfam" id="PF11756">
    <property type="entry name" value="YgbA_NO"/>
    <property type="match status" value="1"/>
</dbReference>
<dbReference type="RefSeq" id="WP_007778287.1">
    <property type="nucleotide sequence ID" value="NZ_CM001441.1"/>
</dbReference>
<reference evidence="1 2" key="1">
    <citation type="submission" date="2011-11" db="EMBL/GenBank/DDBJ databases">
        <title>The Noncontiguous Finished genome of Desulfosporosinus youngiae DSM 17734.</title>
        <authorList>
            <consortium name="US DOE Joint Genome Institute (JGI-PGF)"/>
            <person name="Lucas S."/>
            <person name="Han J."/>
            <person name="Lapidus A."/>
            <person name="Cheng J.-F."/>
            <person name="Goodwin L."/>
            <person name="Pitluck S."/>
            <person name="Peters L."/>
            <person name="Ovchinnikova G."/>
            <person name="Lu M."/>
            <person name="Land M.L."/>
            <person name="Hauser L."/>
            <person name="Pester M."/>
            <person name="Spring S."/>
            <person name="Ollivier B."/>
            <person name="Rattei T."/>
            <person name="Klenk H.-P."/>
            <person name="Wagner M."/>
            <person name="Loy A."/>
            <person name="Woyke T.J."/>
        </authorList>
    </citation>
    <scope>NUCLEOTIDE SEQUENCE [LARGE SCALE GENOMIC DNA]</scope>
    <source>
        <strain evidence="1 2">DSM 17734</strain>
    </source>
</reference>
<organism evidence="1 2">
    <name type="scientific">Desulfosporosinus youngiae DSM 17734</name>
    <dbReference type="NCBI Taxonomy" id="768710"/>
    <lineage>
        <taxon>Bacteria</taxon>
        <taxon>Bacillati</taxon>
        <taxon>Bacillota</taxon>
        <taxon>Clostridia</taxon>
        <taxon>Eubacteriales</taxon>
        <taxon>Desulfitobacteriaceae</taxon>
        <taxon>Desulfosporosinus</taxon>
    </lineage>
</organism>
<dbReference type="OrthoDB" id="164329at2"/>
<dbReference type="EMBL" id="CM001441">
    <property type="protein sequence ID" value="EHQ87416.1"/>
    <property type="molecule type" value="Genomic_DNA"/>
</dbReference>
<accession>H5Y178</accession>
<proteinExistence type="predicted"/>
<dbReference type="InterPro" id="IPR020483">
    <property type="entry name" value="Uncharacterised_YgbA"/>
</dbReference>